<keyword evidence="1" id="KW-0732">Signal</keyword>
<evidence type="ECO:0000313" key="2">
    <source>
        <dbReference type="EMBL" id="OPA85170.1"/>
    </source>
</evidence>
<reference evidence="2 3" key="1">
    <citation type="submission" date="2016-12" db="EMBL/GenBank/DDBJ databases">
        <title>Draft genome sequences of seven strains of Pseudomonas fluorescens that produce 4-formylaminooxyvinylglycine.</title>
        <authorList>
            <person name="Okrent R.A."/>
            <person name="Manning V.A."/>
            <person name="Trippe K.M."/>
        </authorList>
    </citation>
    <scope>NUCLEOTIDE SEQUENCE [LARGE SCALE GENOMIC DNA]</scope>
    <source>
        <strain evidence="2 3">P5A</strain>
    </source>
</reference>
<organism evidence="2 3">
    <name type="scientific">Pseudomonas fluorescens</name>
    <dbReference type="NCBI Taxonomy" id="294"/>
    <lineage>
        <taxon>Bacteria</taxon>
        <taxon>Pseudomonadati</taxon>
        <taxon>Pseudomonadota</taxon>
        <taxon>Gammaproteobacteria</taxon>
        <taxon>Pseudomonadales</taxon>
        <taxon>Pseudomonadaceae</taxon>
        <taxon>Pseudomonas</taxon>
    </lineage>
</organism>
<evidence type="ECO:0000313" key="3">
    <source>
        <dbReference type="Proteomes" id="UP000190965"/>
    </source>
</evidence>
<name>A0A1T2XZD1_PSEFL</name>
<sequence length="204" mass="21454">MHALAFTLTAALFAPFALAGNESIDTQIITPARPVWLLERPYPDGPMLTARTFGDSAYGDFHTNANLEISCHPQNPAASLTLQVSPQSLGFDSDPFEGKDAPANGPLRIISGTRTAIELPANGVWTYGGAFQVGTIFAISASVPRDELAYWASDASRGQTLTLLLAPATEGAKPLKASFTLPANNNGLKTAILPCLGPDGTTTR</sequence>
<gene>
    <name evidence="2" type="ORF">BFW87_27435</name>
</gene>
<proteinExistence type="predicted"/>
<dbReference type="OrthoDB" id="6892967at2"/>
<dbReference type="AlphaFoldDB" id="A0A1T2XZD1"/>
<protein>
    <submittedName>
        <fullName evidence="2">Uncharacterized protein</fullName>
    </submittedName>
</protein>
<accession>A0A1T2XZD1</accession>
<evidence type="ECO:0000256" key="1">
    <source>
        <dbReference type="SAM" id="SignalP"/>
    </source>
</evidence>
<dbReference type="Proteomes" id="UP000190965">
    <property type="component" value="Unassembled WGS sequence"/>
</dbReference>
<dbReference type="EMBL" id="MSDF01000054">
    <property type="protein sequence ID" value="OPA85170.1"/>
    <property type="molecule type" value="Genomic_DNA"/>
</dbReference>
<dbReference type="RefSeq" id="WP_078742859.1">
    <property type="nucleotide sequence ID" value="NZ_MSDF01000054.1"/>
</dbReference>
<feature type="chain" id="PRO_5012775093" evidence="1">
    <location>
        <begin position="20"/>
        <end position="204"/>
    </location>
</feature>
<feature type="signal peptide" evidence="1">
    <location>
        <begin position="1"/>
        <end position="19"/>
    </location>
</feature>
<comment type="caution">
    <text evidence="2">The sequence shown here is derived from an EMBL/GenBank/DDBJ whole genome shotgun (WGS) entry which is preliminary data.</text>
</comment>